<dbReference type="VEuPathDB" id="TriTrypDB:TEOVI_000244600"/>
<accession>A0A1G4IFE8</accession>
<feature type="region of interest" description="Disordered" evidence="1">
    <location>
        <begin position="195"/>
        <end position="224"/>
    </location>
</feature>
<name>A0A1G4IFE8_TRYEQ</name>
<sequence>MSTLASSRQNTPDRRVTPVLRREYPASALRRGSAERSRFCKGLSTDSNGTQKHASGDIACSITGKEKGMKISPLRSSALFSPGRTTGSFPQPPCTPKQTDLFWSRMWEDNAQRAHIHKVICESKGIRVASRERPKSRTPQRNGSTWHNKPTRQVRAGRSISPEKVLRGTSLSLTRVPDGTPRRNTSSVMRAVSIRSQPSPTTTPTAVSSAAATGRPRVVDSTARRKRPAISAAFRAVGPAKELTDVRQSPDTVLLCNASRGSSARAPSALMNCRTDTAPYVEMSGDDMSTRLSPDGTPNPRLLGY</sequence>
<feature type="region of interest" description="Disordered" evidence="1">
    <location>
        <begin position="127"/>
        <end position="158"/>
    </location>
</feature>
<evidence type="ECO:0000313" key="2">
    <source>
        <dbReference type="EMBL" id="SCU70871.1"/>
    </source>
</evidence>
<proteinExistence type="predicted"/>
<reference evidence="2" key="1">
    <citation type="submission" date="2016-09" db="EMBL/GenBank/DDBJ databases">
        <authorList>
            <person name="Hebert L."/>
            <person name="Moumen B."/>
        </authorList>
    </citation>
    <scope>NUCLEOTIDE SEQUENCE [LARGE SCALE GENOMIC DNA]</scope>
    <source>
        <strain evidence="2">OVI</strain>
    </source>
</reference>
<feature type="compositionally biased region" description="Polar residues" evidence="1">
    <location>
        <begin position="137"/>
        <end position="148"/>
    </location>
</feature>
<feature type="compositionally biased region" description="Low complexity" evidence="1">
    <location>
        <begin position="198"/>
        <end position="213"/>
    </location>
</feature>
<organism evidence="2 3">
    <name type="scientific">Trypanosoma equiperdum</name>
    <dbReference type="NCBI Taxonomy" id="5694"/>
    <lineage>
        <taxon>Eukaryota</taxon>
        <taxon>Discoba</taxon>
        <taxon>Euglenozoa</taxon>
        <taxon>Kinetoplastea</taxon>
        <taxon>Metakinetoplastina</taxon>
        <taxon>Trypanosomatida</taxon>
        <taxon>Trypanosomatidae</taxon>
        <taxon>Trypanosoma</taxon>
    </lineage>
</organism>
<feature type="region of interest" description="Disordered" evidence="1">
    <location>
        <begin position="281"/>
        <end position="305"/>
    </location>
</feature>
<dbReference type="RefSeq" id="XP_067081624.1">
    <property type="nucleotide sequence ID" value="XM_067225523.1"/>
</dbReference>
<dbReference type="GeneID" id="92376386"/>
<gene>
    <name evidence="2" type="ORF">TEOVI_000244600</name>
</gene>
<protein>
    <submittedName>
        <fullName evidence="2">Uncharacterized protein</fullName>
    </submittedName>
</protein>
<dbReference type="AlphaFoldDB" id="A0A1G4IFE8"/>
<evidence type="ECO:0000313" key="3">
    <source>
        <dbReference type="Proteomes" id="UP000195570"/>
    </source>
</evidence>
<dbReference type="Proteomes" id="UP000195570">
    <property type="component" value="Unassembled WGS sequence"/>
</dbReference>
<keyword evidence="3" id="KW-1185">Reference proteome</keyword>
<comment type="caution">
    <text evidence="2">The sequence shown here is derived from an EMBL/GenBank/DDBJ whole genome shotgun (WGS) entry which is preliminary data.</text>
</comment>
<dbReference type="EMBL" id="CZPT02001527">
    <property type="protein sequence ID" value="SCU70871.1"/>
    <property type="molecule type" value="Genomic_DNA"/>
</dbReference>
<evidence type="ECO:0000256" key="1">
    <source>
        <dbReference type="SAM" id="MobiDB-lite"/>
    </source>
</evidence>